<evidence type="ECO:0000313" key="4">
    <source>
        <dbReference type="EMBL" id="NWO23661.1"/>
    </source>
</evidence>
<dbReference type="RefSeq" id="WP_178978659.1">
    <property type="nucleotide sequence ID" value="NZ_JABXYR010000002.1"/>
</dbReference>
<feature type="domain" description="FMN-binding" evidence="3">
    <location>
        <begin position="188"/>
        <end position="261"/>
    </location>
</feature>
<accession>A0A7Y9B1L7</accession>
<dbReference type="SMART" id="SM00900">
    <property type="entry name" value="FMN_bind"/>
    <property type="match status" value="3"/>
</dbReference>
<protein>
    <submittedName>
        <fullName evidence="4">FMN-binding protein</fullName>
    </submittedName>
</protein>
<proteinExistence type="predicted"/>
<name>A0A7Y9B1L7_9FIRM</name>
<dbReference type="GO" id="GO:0016020">
    <property type="term" value="C:membrane"/>
    <property type="evidence" value="ECO:0007669"/>
    <property type="project" value="InterPro"/>
</dbReference>
<evidence type="ECO:0000256" key="1">
    <source>
        <dbReference type="SAM" id="MobiDB-lite"/>
    </source>
</evidence>
<dbReference type="Pfam" id="PF04205">
    <property type="entry name" value="FMN_bind"/>
    <property type="match status" value="2"/>
</dbReference>
<sequence>MMKTSGIKGVLAFIVAAAVTAAMAYSAAQFIDKHNSIAKEQAKEAQAIGSEVSTDNLKDGEYEGTATGYGGPLTVRITIKDGKLTDIKVVSHTETPEYFSRASAVIGKILSSGNVNVDSVSGATISSNAIKKAVADALRKAGSKQQAKVTPVKKDSRSAKGRKGNVAGTFAIGSANLKDGVYIGSGQGFNGPIRVRVTVSGGNITNVEILSHSDDAPFFNRAKAVIGRLLGRPGKSVDTVSGATYSSRGIIDAVRNALAGAGKTNVTNTSKPSTGDKKPNTDDTNPSVNPETGEPKYVDAALRKHYPGDKLKDGEYTGIGIGYLNPGGIKTYITVKNGEISNLRVGVGDDYRDDMGPFRSQAENVIPFLQGKEGRWNIAKMGLYREYFEAIRKSSNPKAKVKDLLGDKYVDMLSGLSGNNTVSDIALMSRTVKAYMNDRYEGKKMFDSVSGATISASGISAATKEATNKSASDYKTNSDVKDISIIEPKTKTVEVNRGDSVDFSELKVKIVKKDGSVREAEWKDFAANGLSITDEDGKAIENGNDLKSYGDKKIIKAKVIHKQSLSYDNFRILVGRYSKDYIVGLEYSKDGSKWYKVKNIKKDPTDNRKIDNQQVVDAPLSFEFETVKLRVVSKSGHRYEYTPDKKPVNKKVKYTLNKDENPNTPKIIHVEFQLSGTEADKEIVDDNGSGGGGGEEPALPEVEVDSKIIETSLDEPGRPKWTERMPIKPATVKSLDKDAEMQTTIEGLPKGLSFDGTNITGTPVVDDDNWDGDGGMFRTVTLKFKAKKNGKLLVRKYKYWVYRDKDHDGIADDDEDGGVAFTPQRINTKPIEVDGKAPTLEDYKAKFSNIPADGSVKVKLVQKPDLSKVGMTKAVLEFSVDGIDKKSKAVVMVNVKNPVSDTEEELPEVEVDSKVIETDLDEPGRPKWTERMPIKPATVKSLDKDAEMQTTIEGLPKGLSFDGTNITGTPVVDDDNWDGDGGMFRTVTLKFKAKKNGKLLVRKYKYWVYRDKDHDGIADDDEDGGVAFTPQRINTKPIEVDGKAPTLEDYKAKFSNIPADGSVKVKLVQKPDLSKVGMTKAVLEFSVDGIDKKSKAVVMVNVKNPVSDTEEELPEVEVDSKVIETDLDEPGRPKWTERMPIKPATVKSLDKDAEMQTTIEGLPKGLSFDGTNITGTPVVDDDNWDGDGGMFRTVTLKFKAKKNGKLLVRKYKYWVYRDKDHDGIADDDEDGGTAFTPQRVNAQPIEVDGKEPTLEDYKAKFSNIPTDGSVKVKLVQKPDLSKKGYTRAVLEFSVDGIDKKTKAPVMVNVKNPVEDIVEVDSKVIETVLDEPGRPKWTERMPIKPATVKSLDKDAQMETTIEGLPKGLSFDGTTITGTPVVDDDNWDGDDGMFKTVTMKFKAKKNGKTLVRKYKYWIYRDKDHDGIADDDEDGGVAFTPQRVNAQPIEVDGKEPTLDDYKAKFTNIPNDGSVKVTLVQKPDLSKKGMTKAVLEFSVDGIDKKSKAIVMVNVKTPVASATTAAVTNSTASTRSAAVAAISMPASVEHSESGKVNKKEGVQKPAEGNETAENSTGAETERTVS</sequence>
<comment type="caution">
    <text evidence="4">The sequence shown here is derived from an EMBL/GenBank/DDBJ whole genome shotgun (WGS) entry which is preliminary data.</text>
</comment>
<evidence type="ECO:0000313" key="5">
    <source>
        <dbReference type="Proteomes" id="UP000526307"/>
    </source>
</evidence>
<feature type="signal peptide" evidence="2">
    <location>
        <begin position="1"/>
        <end position="24"/>
    </location>
</feature>
<dbReference type="EMBL" id="JABXYR010000002">
    <property type="protein sequence ID" value="NWO23661.1"/>
    <property type="molecule type" value="Genomic_DNA"/>
</dbReference>
<feature type="chain" id="PRO_5030873131" evidence="2">
    <location>
        <begin position="25"/>
        <end position="1580"/>
    </location>
</feature>
<keyword evidence="2" id="KW-0732">Signal</keyword>
<evidence type="ECO:0000256" key="2">
    <source>
        <dbReference type="SAM" id="SignalP"/>
    </source>
</evidence>
<feature type="region of interest" description="Disordered" evidence="1">
    <location>
        <begin position="262"/>
        <end position="295"/>
    </location>
</feature>
<reference evidence="4 5" key="1">
    <citation type="submission" date="2020-06" db="EMBL/GenBank/DDBJ databases">
        <title>Mogibacterium timidum strain W9173 genomic sequence.</title>
        <authorList>
            <person name="Wade W.G."/>
            <person name="Johnston C.D."/>
            <person name="Chen T."/>
            <person name="Dewhirst F.E."/>
        </authorList>
    </citation>
    <scope>NUCLEOTIDE SEQUENCE [LARGE SCALE GENOMIC DNA]</scope>
    <source>
        <strain evidence="4 5">W9173</strain>
    </source>
</reference>
<dbReference type="Gene3D" id="3.90.1010.20">
    <property type="match status" value="2"/>
</dbReference>
<dbReference type="GO" id="GO:0010181">
    <property type="term" value="F:FMN binding"/>
    <property type="evidence" value="ECO:0007669"/>
    <property type="project" value="InterPro"/>
</dbReference>
<feature type="compositionally biased region" description="Basic and acidic residues" evidence="1">
    <location>
        <begin position="1544"/>
        <end position="1557"/>
    </location>
</feature>
<evidence type="ECO:0000259" key="3">
    <source>
        <dbReference type="SMART" id="SM00900"/>
    </source>
</evidence>
<keyword evidence="5" id="KW-1185">Reference proteome</keyword>
<dbReference type="InterPro" id="IPR007329">
    <property type="entry name" value="FMN-bd"/>
</dbReference>
<organism evidence="4 5">
    <name type="scientific">Mogibacterium timidum</name>
    <dbReference type="NCBI Taxonomy" id="35519"/>
    <lineage>
        <taxon>Bacteria</taxon>
        <taxon>Bacillati</taxon>
        <taxon>Bacillota</taxon>
        <taxon>Clostridia</taxon>
        <taxon>Peptostreptococcales</taxon>
        <taxon>Anaerovoracaceae</taxon>
        <taxon>Mogibacterium</taxon>
    </lineage>
</organism>
<dbReference type="Proteomes" id="UP000526307">
    <property type="component" value="Unassembled WGS sequence"/>
</dbReference>
<feature type="domain" description="FMN-binding" evidence="3">
    <location>
        <begin position="322"/>
        <end position="470"/>
    </location>
</feature>
<feature type="domain" description="FMN-binding" evidence="3">
    <location>
        <begin position="68"/>
        <end position="141"/>
    </location>
</feature>
<feature type="region of interest" description="Disordered" evidence="1">
    <location>
        <begin position="1540"/>
        <end position="1580"/>
    </location>
</feature>
<feature type="compositionally biased region" description="Polar residues" evidence="1">
    <location>
        <begin position="264"/>
        <end position="273"/>
    </location>
</feature>
<gene>
    <name evidence="4" type="ORF">HW270_06245</name>
</gene>